<dbReference type="WBParaSite" id="PSU_v2.g19896.t1">
    <property type="protein sequence ID" value="PSU_v2.g19896.t1"/>
    <property type="gene ID" value="PSU_v2.g19896"/>
</dbReference>
<dbReference type="Proteomes" id="UP000887577">
    <property type="component" value="Unplaced"/>
</dbReference>
<sequence>MPTVPSPTKYTRFPDDGYFLMLGHEKCVEKMNAIRAALIVIEKIDEQSNITANEISLLNDTLQSLKEIIQEFRQLHNHSQCVFNQKSFESSVMLYWDN</sequence>
<proteinExistence type="predicted"/>
<organism evidence="1 2">
    <name type="scientific">Panagrolaimus superbus</name>
    <dbReference type="NCBI Taxonomy" id="310955"/>
    <lineage>
        <taxon>Eukaryota</taxon>
        <taxon>Metazoa</taxon>
        <taxon>Ecdysozoa</taxon>
        <taxon>Nematoda</taxon>
        <taxon>Chromadorea</taxon>
        <taxon>Rhabditida</taxon>
        <taxon>Tylenchina</taxon>
        <taxon>Panagrolaimomorpha</taxon>
        <taxon>Panagrolaimoidea</taxon>
        <taxon>Panagrolaimidae</taxon>
        <taxon>Panagrolaimus</taxon>
    </lineage>
</organism>
<dbReference type="GO" id="GO:0005198">
    <property type="term" value="F:structural molecule activity"/>
    <property type="evidence" value="ECO:0007669"/>
    <property type="project" value="InterPro"/>
</dbReference>
<dbReference type="AlphaFoldDB" id="A0A914YR87"/>
<dbReference type="InterPro" id="IPR036417">
    <property type="entry name" value="TMV-like_coat_sf"/>
</dbReference>
<evidence type="ECO:0000313" key="1">
    <source>
        <dbReference type="Proteomes" id="UP000887577"/>
    </source>
</evidence>
<dbReference type="InterPro" id="IPR001337">
    <property type="entry name" value="TMV-like_coat"/>
</dbReference>
<dbReference type="SUPFAM" id="SSF47195">
    <property type="entry name" value="TMV-like viral coat proteins"/>
    <property type="match status" value="1"/>
</dbReference>
<name>A0A914YR87_9BILA</name>
<evidence type="ECO:0000313" key="2">
    <source>
        <dbReference type="WBParaSite" id="PSU_v2.g19896.t1"/>
    </source>
</evidence>
<dbReference type="Pfam" id="PF00721">
    <property type="entry name" value="TMV_coat"/>
    <property type="match status" value="1"/>
</dbReference>
<keyword evidence="1" id="KW-1185">Reference proteome</keyword>
<accession>A0A914YR87</accession>
<protein>
    <submittedName>
        <fullName evidence="2">Uncharacterized protein</fullName>
    </submittedName>
</protein>
<dbReference type="Gene3D" id="1.20.120.70">
    <property type="entry name" value="Tobacco mosaic virus-like, coat protein"/>
    <property type="match status" value="1"/>
</dbReference>
<reference evidence="2" key="1">
    <citation type="submission" date="2022-11" db="UniProtKB">
        <authorList>
            <consortium name="WormBaseParasite"/>
        </authorList>
    </citation>
    <scope>IDENTIFICATION</scope>
</reference>